<keyword evidence="5 10" id="KW-0031">Aminopeptidase</keyword>
<comment type="cofactor">
    <cofactor evidence="1">
        <name>Co(2+)</name>
        <dbReference type="ChEBI" id="CHEBI:48828"/>
    </cofactor>
</comment>
<accession>A0A942TJL3</accession>
<dbReference type="Gene3D" id="3.40.1830.10">
    <property type="entry name" value="Thermophilic metalloprotease (M29)"/>
    <property type="match status" value="1"/>
</dbReference>
<gene>
    <name evidence="10" type="ORF">KHA93_01310</name>
</gene>
<dbReference type="RefSeq" id="WP_213109071.1">
    <property type="nucleotide sequence ID" value="NZ_JAGYPJ010000001.1"/>
</dbReference>
<sequence>MKDLRIEQLARNVATYSVNLQKGEKLLIEVEGHDSVLAKAIMLEAYNVGAYPFVIFTDKDILRTQLINSSLEQLERLASYDFVRMNDMDAYVLIRADANESELSDVPSEKIDQYWKVYYHHVHEPRWAKTKWCILSYPTPAAAQRAMMSTEKFEDFYFSVCNLDYSKLSEQMDVLVNLLSKTDKVRIKGEGTDLTMSIKGMPVRKDAGLQNLPDGEVYCVPIKHSLNGMISFNSPVNFRGTTFDNIVLTFEHGKIIEAKANNTAKFLEILEIDEGARYIGEFGIGLNPNISEPINDILFDEKIWGSIHLAIGSAPVQCKDSNLSSIHLDIVYIQRADYGGGQIWLDDVLIRENGYFVTKELEILNPNTTKI</sequence>
<evidence type="ECO:0000256" key="5">
    <source>
        <dbReference type="ARBA" id="ARBA00022438"/>
    </source>
</evidence>
<dbReference type="GO" id="GO:0004177">
    <property type="term" value="F:aminopeptidase activity"/>
    <property type="evidence" value="ECO:0007669"/>
    <property type="project" value="UniProtKB-KW"/>
</dbReference>
<keyword evidence="11" id="KW-1185">Reference proteome</keyword>
<dbReference type="GO" id="GO:0006508">
    <property type="term" value="P:proteolysis"/>
    <property type="evidence" value="ECO:0007669"/>
    <property type="project" value="UniProtKB-KW"/>
</dbReference>
<keyword evidence="7" id="KW-0479">Metal-binding</keyword>
<dbReference type="Proteomes" id="UP000682713">
    <property type="component" value="Unassembled WGS sequence"/>
</dbReference>
<dbReference type="Pfam" id="PF02073">
    <property type="entry name" value="Peptidase_M29"/>
    <property type="match status" value="1"/>
</dbReference>
<dbReference type="InterPro" id="IPR052170">
    <property type="entry name" value="M29_Exopeptidase"/>
</dbReference>
<dbReference type="SUPFAM" id="SSF144052">
    <property type="entry name" value="Thermophilic metalloprotease-like"/>
    <property type="match status" value="1"/>
</dbReference>
<dbReference type="GO" id="GO:0008237">
    <property type="term" value="F:metallopeptidase activity"/>
    <property type="evidence" value="ECO:0007669"/>
    <property type="project" value="UniProtKB-KW"/>
</dbReference>
<keyword evidence="9" id="KW-0482">Metalloprotease</keyword>
<comment type="cofactor">
    <cofactor evidence="2">
        <name>Mg(2+)</name>
        <dbReference type="ChEBI" id="CHEBI:18420"/>
    </cofactor>
</comment>
<dbReference type="PANTHER" id="PTHR34448:SF1">
    <property type="entry name" value="BLL6088 PROTEIN"/>
    <property type="match status" value="1"/>
</dbReference>
<evidence type="ECO:0000256" key="1">
    <source>
        <dbReference type="ARBA" id="ARBA00001941"/>
    </source>
</evidence>
<comment type="cofactor">
    <cofactor evidence="3">
        <name>Zn(2+)</name>
        <dbReference type="ChEBI" id="CHEBI:29105"/>
    </cofactor>
</comment>
<evidence type="ECO:0000256" key="2">
    <source>
        <dbReference type="ARBA" id="ARBA00001946"/>
    </source>
</evidence>
<dbReference type="InterPro" id="IPR000787">
    <property type="entry name" value="Peptidase_M29"/>
</dbReference>
<dbReference type="AlphaFoldDB" id="A0A942TJL3"/>
<evidence type="ECO:0000256" key="6">
    <source>
        <dbReference type="ARBA" id="ARBA00022670"/>
    </source>
</evidence>
<comment type="similarity">
    <text evidence="4">Belongs to the peptidase M29 family.</text>
</comment>
<proteinExistence type="inferred from homology"/>
<evidence type="ECO:0000256" key="8">
    <source>
        <dbReference type="ARBA" id="ARBA00022801"/>
    </source>
</evidence>
<evidence type="ECO:0000313" key="10">
    <source>
        <dbReference type="EMBL" id="MBS4198298.1"/>
    </source>
</evidence>
<evidence type="ECO:0000256" key="3">
    <source>
        <dbReference type="ARBA" id="ARBA00001947"/>
    </source>
</evidence>
<reference evidence="10 11" key="1">
    <citation type="submission" date="2021-05" db="EMBL/GenBank/DDBJ databases">
        <title>Novel Bacillus species.</title>
        <authorList>
            <person name="Liu G."/>
        </authorList>
    </citation>
    <scope>NUCLEOTIDE SEQUENCE [LARGE SCALE GENOMIC DNA]</scope>
    <source>
        <strain evidence="10 11">FJAT-49732</strain>
    </source>
</reference>
<comment type="caution">
    <text evidence="10">The sequence shown here is derived from an EMBL/GenBank/DDBJ whole genome shotgun (WGS) entry which is preliminary data.</text>
</comment>
<dbReference type="PANTHER" id="PTHR34448">
    <property type="entry name" value="AMINOPEPTIDASE"/>
    <property type="match status" value="1"/>
</dbReference>
<evidence type="ECO:0000256" key="4">
    <source>
        <dbReference type="ARBA" id="ARBA00008236"/>
    </source>
</evidence>
<evidence type="ECO:0000256" key="7">
    <source>
        <dbReference type="ARBA" id="ARBA00022723"/>
    </source>
</evidence>
<keyword evidence="6" id="KW-0645">Protease</keyword>
<name>A0A942TJL3_9BACI</name>
<dbReference type="GO" id="GO:0046872">
    <property type="term" value="F:metal ion binding"/>
    <property type="evidence" value="ECO:0007669"/>
    <property type="project" value="UniProtKB-KW"/>
</dbReference>
<dbReference type="EMBL" id="JAGYPJ010000001">
    <property type="protein sequence ID" value="MBS4198298.1"/>
    <property type="molecule type" value="Genomic_DNA"/>
</dbReference>
<protein>
    <submittedName>
        <fullName evidence="10">Aminopeptidase</fullName>
    </submittedName>
</protein>
<keyword evidence="8" id="KW-0378">Hydrolase</keyword>
<organism evidence="10 11">
    <name type="scientific">Lederbergia citrisecunda</name>
    <dbReference type="NCBI Taxonomy" id="2833583"/>
    <lineage>
        <taxon>Bacteria</taxon>
        <taxon>Bacillati</taxon>
        <taxon>Bacillota</taxon>
        <taxon>Bacilli</taxon>
        <taxon>Bacillales</taxon>
        <taxon>Bacillaceae</taxon>
        <taxon>Lederbergia</taxon>
    </lineage>
</organism>
<evidence type="ECO:0000313" key="11">
    <source>
        <dbReference type="Proteomes" id="UP000682713"/>
    </source>
</evidence>
<dbReference type="InterPro" id="IPR035097">
    <property type="entry name" value="M29_N-terminal"/>
</dbReference>
<evidence type="ECO:0000256" key="9">
    <source>
        <dbReference type="ARBA" id="ARBA00023049"/>
    </source>
</evidence>